<evidence type="ECO:0008006" key="4">
    <source>
        <dbReference type="Google" id="ProtNLM"/>
    </source>
</evidence>
<keyword evidence="3" id="KW-1185">Reference proteome</keyword>
<feature type="region of interest" description="Disordered" evidence="1">
    <location>
        <begin position="146"/>
        <end position="166"/>
    </location>
</feature>
<evidence type="ECO:0000313" key="3">
    <source>
        <dbReference type="Proteomes" id="UP000533637"/>
    </source>
</evidence>
<evidence type="ECO:0000313" key="2">
    <source>
        <dbReference type="EMBL" id="MBB4623712.1"/>
    </source>
</evidence>
<name>A0ABR6KS39_9BACT</name>
<comment type="caution">
    <text evidence="2">The sequence shown here is derived from an EMBL/GenBank/DDBJ whole genome shotgun (WGS) entry which is preliminary data.</text>
</comment>
<evidence type="ECO:0000256" key="1">
    <source>
        <dbReference type="SAM" id="MobiDB-lite"/>
    </source>
</evidence>
<organism evidence="2 3">
    <name type="scientific">Parabacteroides faecis</name>
    <dbReference type="NCBI Taxonomy" id="1217282"/>
    <lineage>
        <taxon>Bacteria</taxon>
        <taxon>Pseudomonadati</taxon>
        <taxon>Bacteroidota</taxon>
        <taxon>Bacteroidia</taxon>
        <taxon>Bacteroidales</taxon>
        <taxon>Tannerellaceae</taxon>
        <taxon>Parabacteroides</taxon>
    </lineage>
</organism>
<reference evidence="2 3" key="1">
    <citation type="submission" date="2020-08" db="EMBL/GenBank/DDBJ databases">
        <title>Genomic Encyclopedia of Type Strains, Phase IV (KMG-IV): sequencing the most valuable type-strain genomes for metagenomic binning, comparative biology and taxonomic classification.</title>
        <authorList>
            <person name="Goeker M."/>
        </authorList>
    </citation>
    <scope>NUCLEOTIDE SEQUENCE [LARGE SCALE GENOMIC DNA]</scope>
    <source>
        <strain evidence="2 3">DSM 102983</strain>
    </source>
</reference>
<accession>A0ABR6KS39</accession>
<dbReference type="Proteomes" id="UP000533637">
    <property type="component" value="Unassembled WGS sequence"/>
</dbReference>
<dbReference type="RefSeq" id="WP_122373258.1">
    <property type="nucleotide sequence ID" value="NZ_BMPB01000008.1"/>
</dbReference>
<gene>
    <name evidence="2" type="ORF">GGQ57_003628</name>
</gene>
<protein>
    <recommendedName>
        <fullName evidence="4">DUF4373 domain-containing protein</fullName>
    </recommendedName>
</protein>
<dbReference type="EMBL" id="JACHOC010000007">
    <property type="protein sequence ID" value="MBB4623712.1"/>
    <property type="molecule type" value="Genomic_DNA"/>
</dbReference>
<sequence length="166" mass="18911">MNREQRNYAQVATLLGKAFIRLPRKILNKLTCPIKKERDLAKMYVTLIIRAFYVDGTVILGKYRHICRRGEYMGTYHELSELTCISIGSVGYYLKLLAIDHLIVINAVTGGTRIGICGYDYFSGYELETDTQQRESEPSCTLADIERKMGGRSMQDAGNRQERSDV</sequence>
<proteinExistence type="predicted"/>